<accession>A0A4R7C8V7</accession>
<keyword evidence="3" id="KW-1185">Reference proteome</keyword>
<dbReference type="EMBL" id="SNZR01000011">
    <property type="protein sequence ID" value="TDR93137.1"/>
    <property type="molecule type" value="Genomic_DNA"/>
</dbReference>
<name>A0A4R7C8V7_9HYPH</name>
<reference evidence="2 3" key="1">
    <citation type="submission" date="2019-03" db="EMBL/GenBank/DDBJ databases">
        <title>Genomic Encyclopedia of Type Strains, Phase IV (KMG-IV): sequencing the most valuable type-strain genomes for metagenomic binning, comparative biology and taxonomic classification.</title>
        <authorList>
            <person name="Goeker M."/>
        </authorList>
    </citation>
    <scope>NUCLEOTIDE SEQUENCE [LARGE SCALE GENOMIC DNA]</scope>
    <source>
        <strain evidence="2 3">DSM 25903</strain>
    </source>
</reference>
<keyword evidence="1" id="KW-1133">Transmembrane helix</keyword>
<evidence type="ECO:0000256" key="1">
    <source>
        <dbReference type="SAM" id="Phobius"/>
    </source>
</evidence>
<protein>
    <submittedName>
        <fullName evidence="2">Uncharacterized protein</fullName>
    </submittedName>
</protein>
<dbReference type="Proteomes" id="UP000295122">
    <property type="component" value="Unassembled WGS sequence"/>
</dbReference>
<dbReference type="RefSeq" id="WP_133768163.1">
    <property type="nucleotide sequence ID" value="NZ_SNZR01000011.1"/>
</dbReference>
<feature type="transmembrane region" description="Helical" evidence="1">
    <location>
        <begin position="55"/>
        <end position="76"/>
    </location>
</feature>
<organism evidence="2 3">
    <name type="scientific">Enterovirga rhinocerotis</name>
    <dbReference type="NCBI Taxonomy" id="1339210"/>
    <lineage>
        <taxon>Bacteria</taxon>
        <taxon>Pseudomonadati</taxon>
        <taxon>Pseudomonadota</taxon>
        <taxon>Alphaproteobacteria</taxon>
        <taxon>Hyphomicrobiales</taxon>
        <taxon>Methylobacteriaceae</taxon>
        <taxon>Enterovirga</taxon>
    </lineage>
</organism>
<keyword evidence="1" id="KW-0812">Transmembrane</keyword>
<evidence type="ECO:0000313" key="2">
    <source>
        <dbReference type="EMBL" id="TDR93137.1"/>
    </source>
</evidence>
<comment type="caution">
    <text evidence="2">The sequence shown here is derived from an EMBL/GenBank/DDBJ whole genome shotgun (WGS) entry which is preliminary data.</text>
</comment>
<keyword evidence="1" id="KW-0472">Membrane</keyword>
<dbReference type="AlphaFoldDB" id="A0A4R7C8V7"/>
<proteinExistence type="predicted"/>
<evidence type="ECO:0000313" key="3">
    <source>
        <dbReference type="Proteomes" id="UP000295122"/>
    </source>
</evidence>
<sequence length="80" mass="8066">MKAALLVAGLMIGGILGFFTRPDAAEIRAGGVSIEIQTGGTAPASARGGITTGQWQHIGMFAVGGAVLGLLAGFALDRRR</sequence>
<gene>
    <name evidence="2" type="ORF">EV668_0391</name>
</gene>